<feature type="repeat" description="TPR" evidence="8">
    <location>
        <begin position="309"/>
        <end position="342"/>
    </location>
</feature>
<evidence type="ECO:0000313" key="16">
    <source>
        <dbReference type="Proteomes" id="UP000663877"/>
    </source>
</evidence>
<feature type="compositionally biased region" description="Low complexity" evidence="10">
    <location>
        <begin position="669"/>
        <end position="686"/>
    </location>
</feature>
<accession>A0A815SS61</accession>
<dbReference type="PANTHER" id="PTHR45641">
    <property type="entry name" value="TETRATRICOPEPTIDE REPEAT PROTEIN (AFU_ORTHOLOGUE AFUA_6G03870)"/>
    <property type="match status" value="1"/>
</dbReference>
<dbReference type="EMBL" id="CAJNOM010003243">
    <property type="protein sequence ID" value="CAF1643381.1"/>
    <property type="molecule type" value="Genomic_DNA"/>
</dbReference>
<organism evidence="12 16">
    <name type="scientific">Adineta steineri</name>
    <dbReference type="NCBI Taxonomy" id="433720"/>
    <lineage>
        <taxon>Eukaryota</taxon>
        <taxon>Metazoa</taxon>
        <taxon>Spiralia</taxon>
        <taxon>Gnathifera</taxon>
        <taxon>Rotifera</taxon>
        <taxon>Eurotatoria</taxon>
        <taxon>Bdelloidea</taxon>
        <taxon>Adinetida</taxon>
        <taxon>Adinetidae</taxon>
        <taxon>Adineta</taxon>
    </lineage>
</organism>
<keyword evidence="15" id="KW-1185">Reference proteome</keyword>
<feature type="compositionally biased region" description="Basic and acidic residues" evidence="10">
    <location>
        <begin position="709"/>
        <end position="723"/>
    </location>
</feature>
<keyword evidence="3 9" id="KW-0808">Transferase</keyword>
<dbReference type="PROSITE" id="PS50293">
    <property type="entry name" value="TPR_REGION"/>
    <property type="match status" value="1"/>
</dbReference>
<dbReference type="PROSITE" id="PS50005">
    <property type="entry name" value="TPR"/>
    <property type="match status" value="4"/>
</dbReference>
<dbReference type="EMBL" id="CAJNOI010002907">
    <property type="protein sequence ID" value="CAF1497327.1"/>
    <property type="molecule type" value="Genomic_DNA"/>
</dbReference>
<reference evidence="12" key="1">
    <citation type="submission" date="2021-02" db="EMBL/GenBank/DDBJ databases">
        <authorList>
            <person name="Nowell W R."/>
        </authorList>
    </citation>
    <scope>NUCLEOTIDE SEQUENCE</scope>
</reference>
<dbReference type="OrthoDB" id="9983466at2759"/>
<comment type="caution">
    <text evidence="12">The sequence shown here is derived from an EMBL/GenBank/DDBJ whole genome shotgun (WGS) entry which is preliminary data.</text>
</comment>
<evidence type="ECO:0000256" key="4">
    <source>
        <dbReference type="ARBA" id="ARBA00022695"/>
    </source>
</evidence>
<evidence type="ECO:0000313" key="13">
    <source>
        <dbReference type="EMBL" id="CAF1643370.1"/>
    </source>
</evidence>
<dbReference type="Gene3D" id="3.90.176.10">
    <property type="entry name" value="Toxin ADP-ribosyltransferase, Chain A, domain 1"/>
    <property type="match status" value="1"/>
</dbReference>
<dbReference type="PROSITE" id="PS51996">
    <property type="entry name" value="TR_MART"/>
    <property type="match status" value="1"/>
</dbReference>
<dbReference type="SUPFAM" id="SSF56399">
    <property type="entry name" value="ADP-ribosylation"/>
    <property type="match status" value="1"/>
</dbReference>
<dbReference type="InterPro" id="IPR019734">
    <property type="entry name" value="TPR_rpt"/>
</dbReference>
<evidence type="ECO:0000256" key="2">
    <source>
        <dbReference type="ARBA" id="ARBA00022676"/>
    </source>
</evidence>
<keyword evidence="4" id="KW-0548">Nucleotidyltransferase</keyword>
<dbReference type="SUPFAM" id="SSF48452">
    <property type="entry name" value="TPR-like"/>
    <property type="match status" value="2"/>
</dbReference>
<evidence type="ECO:0000256" key="8">
    <source>
        <dbReference type="PROSITE-ProRule" id="PRU00339"/>
    </source>
</evidence>
<evidence type="ECO:0000256" key="1">
    <source>
        <dbReference type="ARBA" id="ARBA00009558"/>
    </source>
</evidence>
<dbReference type="InterPro" id="IPR000768">
    <property type="entry name" value="ART"/>
</dbReference>
<name>A0A815SS61_9BILA</name>
<dbReference type="InterPro" id="IPR011990">
    <property type="entry name" value="TPR-like_helical_dom_sf"/>
</dbReference>
<evidence type="ECO:0000256" key="3">
    <source>
        <dbReference type="ARBA" id="ARBA00022679"/>
    </source>
</evidence>
<dbReference type="GO" id="GO:0016779">
    <property type="term" value="F:nucleotidyltransferase activity"/>
    <property type="evidence" value="ECO:0007669"/>
    <property type="project" value="UniProtKB-KW"/>
</dbReference>
<evidence type="ECO:0000313" key="15">
    <source>
        <dbReference type="Proteomes" id="UP000663832"/>
    </source>
</evidence>
<comment type="catalytic activity">
    <reaction evidence="7 9">
        <text>L-arginyl-[protein] + NAD(+) = N(omega)-(ADP-D-ribosyl)-L-arginyl-[protein] + nicotinamide + H(+)</text>
        <dbReference type="Rhea" id="RHEA:19149"/>
        <dbReference type="Rhea" id="RHEA-COMP:10532"/>
        <dbReference type="Rhea" id="RHEA-COMP:15087"/>
        <dbReference type="ChEBI" id="CHEBI:15378"/>
        <dbReference type="ChEBI" id="CHEBI:17154"/>
        <dbReference type="ChEBI" id="CHEBI:29965"/>
        <dbReference type="ChEBI" id="CHEBI:57540"/>
        <dbReference type="ChEBI" id="CHEBI:142554"/>
        <dbReference type="EC" id="2.4.2.31"/>
    </reaction>
</comment>
<evidence type="ECO:0000313" key="12">
    <source>
        <dbReference type="EMBL" id="CAF1497361.1"/>
    </source>
</evidence>
<gene>
    <name evidence="11" type="ORF">BJG266_LOCUS42964</name>
    <name evidence="12" type="ORF">BJG266_LOCUS42966</name>
    <name evidence="13" type="ORF">QVE165_LOCUS59866</name>
    <name evidence="14" type="ORF">QVE165_LOCUS59868</name>
</gene>
<keyword evidence="9" id="KW-0521">NADP</keyword>
<dbReference type="SMART" id="SM00028">
    <property type="entry name" value="TPR"/>
    <property type="match status" value="6"/>
</dbReference>
<sequence length="732" mass="85507">MHRLEKQSYVFNLFNQKQKSTTDLSREGAAFMWHQLLIHVLRQMINDEHAKSDMLKNCLDYYQHSKKELANIERFQSSYSCDEAIYWYTKDSFIYRLLNKAFRTENIELIYAFRYFIIDLCAQLETESLKSKDKGALTVYRGQQIPNEEFAKLQQSIGKLIAANGFFSASREKEVSIIYAGESSDEMTAVLFEIQADPSLRSITLADIHQISEFTEEQEVLFSLGATFHIDSIVFDAELSLWKVQLKSTDDGWERVQEYMQLAEDEMKDTSPMIYFGSLLLHELGQVEQAKKYFQVLLKTLPSDHVDISSLKIGLGHIHIKRGDYRLALQEYEQAYKIRQDNLSVLHPRIATSLRNFGNTYRAMGDFDQALFYFREAMKINERNYLTDHICVAMTFEEIGLTFQGKAQWETALVWFEDALEIFKRILPSRHPQIAQCLGHIGKSYRYMKQFDRTLEYFRQELEMDEQCLPSDHGHVINDLSRIVDTYRAMHAYDQGLQFCREKLAVYRELFGENHPRFMNTLLRIVSLLLEKSSIDEALQACQHALAIVTNLVPVNISITIESLEYISHIYQLQGNSSESVKYRQQQLAYENKIDPVNYRNIARLLVCIGTTQYQMRYYPEALNHFDKALMVYENMHPHDNDMIDSVREQIITVEKALKKLEKFRKTSLTRFPSSSRSRSRSGYRSTPDFVSDQDDNLVSDLNQLDLKNPNEKQSKSKLEQKSQKKSIRFGN</sequence>
<keyword evidence="5" id="KW-0677">Repeat</keyword>
<protein>
    <recommendedName>
        <fullName evidence="9">NAD(P)(+)--arginine ADP-ribosyltransferase</fullName>
        <ecNumber evidence="9">2.4.2.31</ecNumber>
    </recommendedName>
    <alternativeName>
        <fullName evidence="9">Mono(ADP-ribosyl)transferase</fullName>
    </alternativeName>
</protein>
<dbReference type="EMBL" id="CAJNOM010003242">
    <property type="protein sequence ID" value="CAF1643370.1"/>
    <property type="molecule type" value="Genomic_DNA"/>
</dbReference>
<comment type="similarity">
    <text evidence="1 9">Belongs to the Arg-specific ADP-ribosyltransferase family.</text>
</comment>
<evidence type="ECO:0000313" key="14">
    <source>
        <dbReference type="EMBL" id="CAF1643381.1"/>
    </source>
</evidence>
<dbReference type="Pfam" id="PF13374">
    <property type="entry name" value="TPR_10"/>
    <property type="match status" value="1"/>
</dbReference>
<dbReference type="EC" id="2.4.2.31" evidence="9"/>
<keyword evidence="6 8" id="KW-0802">TPR repeat</keyword>
<feature type="repeat" description="TPR" evidence="8">
    <location>
        <begin position="435"/>
        <end position="468"/>
    </location>
</feature>
<dbReference type="Proteomes" id="UP000663877">
    <property type="component" value="Unassembled WGS sequence"/>
</dbReference>
<evidence type="ECO:0000256" key="6">
    <source>
        <dbReference type="ARBA" id="ARBA00022803"/>
    </source>
</evidence>
<evidence type="ECO:0000256" key="5">
    <source>
        <dbReference type="ARBA" id="ARBA00022737"/>
    </source>
</evidence>
<feature type="repeat" description="TPR" evidence="8">
    <location>
        <begin position="603"/>
        <end position="636"/>
    </location>
</feature>
<proteinExistence type="inferred from homology"/>
<dbReference type="PANTHER" id="PTHR45641:SF19">
    <property type="entry name" value="NEPHROCYSTIN-3"/>
    <property type="match status" value="1"/>
</dbReference>
<dbReference type="AlphaFoldDB" id="A0A815SS61"/>
<keyword evidence="9" id="KW-0520">NAD</keyword>
<dbReference type="Pfam" id="PF01129">
    <property type="entry name" value="ART"/>
    <property type="match status" value="1"/>
</dbReference>
<keyword evidence="2 9" id="KW-0328">Glycosyltransferase</keyword>
<dbReference type="GO" id="GO:0106274">
    <property type="term" value="F:NAD+-protein-arginine ADP-ribosyltransferase activity"/>
    <property type="evidence" value="ECO:0007669"/>
    <property type="project" value="UniProtKB-EC"/>
</dbReference>
<feature type="region of interest" description="Disordered" evidence="10">
    <location>
        <begin position="669"/>
        <end position="732"/>
    </location>
</feature>
<dbReference type="Gene3D" id="1.25.40.10">
    <property type="entry name" value="Tetratricopeptide repeat domain"/>
    <property type="match status" value="2"/>
</dbReference>
<dbReference type="EMBL" id="CAJNOI010002908">
    <property type="protein sequence ID" value="CAF1497361.1"/>
    <property type="molecule type" value="Genomic_DNA"/>
</dbReference>
<dbReference type="Pfam" id="PF13424">
    <property type="entry name" value="TPR_12"/>
    <property type="match status" value="2"/>
</dbReference>
<feature type="repeat" description="TPR" evidence="8">
    <location>
        <begin position="351"/>
        <end position="384"/>
    </location>
</feature>
<evidence type="ECO:0000313" key="11">
    <source>
        <dbReference type="EMBL" id="CAF1497327.1"/>
    </source>
</evidence>
<dbReference type="Proteomes" id="UP000663832">
    <property type="component" value="Unassembled WGS sequence"/>
</dbReference>
<evidence type="ECO:0000256" key="9">
    <source>
        <dbReference type="RuleBase" id="RU361228"/>
    </source>
</evidence>
<evidence type="ECO:0000256" key="7">
    <source>
        <dbReference type="ARBA" id="ARBA00047597"/>
    </source>
</evidence>
<evidence type="ECO:0000256" key="10">
    <source>
        <dbReference type="SAM" id="MobiDB-lite"/>
    </source>
</evidence>